<dbReference type="OrthoDB" id="8912589at2759"/>
<keyword evidence="3" id="KW-1185">Reference proteome</keyword>
<keyword evidence="1" id="KW-0472">Membrane</keyword>
<evidence type="ECO:0000256" key="1">
    <source>
        <dbReference type="SAM" id="Phobius"/>
    </source>
</evidence>
<dbReference type="PANTHER" id="PTHR39948:SF1">
    <property type="entry name" value="GEO11419P1"/>
    <property type="match status" value="1"/>
</dbReference>
<dbReference type="OMA" id="RMPYICS"/>
<dbReference type="eggNOG" id="ENOG502SC2I">
    <property type="taxonomic scope" value="Eukaryota"/>
</dbReference>
<dbReference type="AlphaFoldDB" id="B4JEU3"/>
<dbReference type="HOGENOM" id="CLU_185534_0_0_1"/>
<evidence type="ECO:0000313" key="3">
    <source>
        <dbReference type="Proteomes" id="UP000001070"/>
    </source>
</evidence>
<dbReference type="PANTHER" id="PTHR39948">
    <property type="entry name" value="GEO11419P1"/>
    <property type="match status" value="1"/>
</dbReference>
<evidence type="ECO:0000313" key="2">
    <source>
        <dbReference type="EMBL" id="EDV93224.1"/>
    </source>
</evidence>
<keyword evidence="1" id="KW-1133">Transmembrane helix</keyword>
<dbReference type="EMBL" id="CH916369">
    <property type="protein sequence ID" value="EDV93224.1"/>
    <property type="molecule type" value="Genomic_DNA"/>
</dbReference>
<gene>
    <name evidence="2" type="primary">Dgri\GH18383</name>
    <name evidence="2" type="ORF">Dgri_GH18383</name>
</gene>
<organism evidence="3">
    <name type="scientific">Drosophila grimshawi</name>
    <name type="common">Hawaiian fruit fly</name>
    <name type="synonym">Idiomyia grimshawi</name>
    <dbReference type="NCBI Taxonomy" id="7222"/>
    <lineage>
        <taxon>Eukaryota</taxon>
        <taxon>Metazoa</taxon>
        <taxon>Ecdysozoa</taxon>
        <taxon>Arthropoda</taxon>
        <taxon>Hexapoda</taxon>
        <taxon>Insecta</taxon>
        <taxon>Pterygota</taxon>
        <taxon>Neoptera</taxon>
        <taxon>Endopterygota</taxon>
        <taxon>Diptera</taxon>
        <taxon>Brachycera</taxon>
        <taxon>Muscomorpha</taxon>
        <taxon>Ephydroidea</taxon>
        <taxon>Drosophilidae</taxon>
        <taxon>Drosophila</taxon>
        <taxon>Hawaiian Drosophila</taxon>
    </lineage>
</organism>
<sequence>MGNPIWFVFWLLVLWFVSLVVAFFCSFLYIILYTLVVCIPGLSGVSDILLQGVQFPHYCAQAMMDCKSLC</sequence>
<dbReference type="KEGG" id="dgr:6563029"/>
<dbReference type="FunCoup" id="B4JEU3">
    <property type="interactions" value="3"/>
</dbReference>
<dbReference type="PhylomeDB" id="B4JEU3"/>
<protein>
    <submittedName>
        <fullName evidence="2">GH18383</fullName>
    </submittedName>
</protein>
<dbReference type="InParanoid" id="B4JEU3"/>
<feature type="transmembrane region" description="Helical" evidence="1">
    <location>
        <begin position="6"/>
        <end position="32"/>
    </location>
</feature>
<accession>B4JEU3</accession>
<proteinExistence type="predicted"/>
<name>B4JEU3_DROGR</name>
<keyword evidence="1" id="KW-0812">Transmembrane</keyword>
<dbReference type="Proteomes" id="UP000001070">
    <property type="component" value="Unassembled WGS sequence"/>
</dbReference>
<reference evidence="2 3" key="1">
    <citation type="journal article" date="2007" name="Nature">
        <title>Evolution of genes and genomes on the Drosophila phylogeny.</title>
        <authorList>
            <consortium name="Drosophila 12 Genomes Consortium"/>
            <person name="Clark A.G."/>
            <person name="Eisen M.B."/>
            <person name="Smith D.R."/>
            <person name="Bergman C.M."/>
            <person name="Oliver B."/>
            <person name="Markow T.A."/>
            <person name="Kaufman T.C."/>
            <person name="Kellis M."/>
            <person name="Gelbart W."/>
            <person name="Iyer V.N."/>
            <person name="Pollard D.A."/>
            <person name="Sackton T.B."/>
            <person name="Larracuente A.M."/>
            <person name="Singh N.D."/>
            <person name="Abad J.P."/>
            <person name="Abt D.N."/>
            <person name="Adryan B."/>
            <person name="Aguade M."/>
            <person name="Akashi H."/>
            <person name="Anderson W.W."/>
            <person name="Aquadro C.F."/>
            <person name="Ardell D.H."/>
            <person name="Arguello R."/>
            <person name="Artieri C.G."/>
            <person name="Barbash D.A."/>
            <person name="Barker D."/>
            <person name="Barsanti P."/>
            <person name="Batterham P."/>
            <person name="Batzoglou S."/>
            <person name="Begun D."/>
            <person name="Bhutkar A."/>
            <person name="Blanco E."/>
            <person name="Bosak S.A."/>
            <person name="Bradley R.K."/>
            <person name="Brand A.D."/>
            <person name="Brent M.R."/>
            <person name="Brooks A.N."/>
            <person name="Brown R.H."/>
            <person name="Butlin R.K."/>
            <person name="Caggese C."/>
            <person name="Calvi B.R."/>
            <person name="Bernardo de Carvalho A."/>
            <person name="Caspi A."/>
            <person name="Castrezana S."/>
            <person name="Celniker S.E."/>
            <person name="Chang J.L."/>
            <person name="Chapple C."/>
            <person name="Chatterji S."/>
            <person name="Chinwalla A."/>
            <person name="Civetta A."/>
            <person name="Clifton S.W."/>
            <person name="Comeron J.M."/>
            <person name="Costello J.C."/>
            <person name="Coyne J.A."/>
            <person name="Daub J."/>
            <person name="David R.G."/>
            <person name="Delcher A.L."/>
            <person name="Delehaunty K."/>
            <person name="Do C.B."/>
            <person name="Ebling H."/>
            <person name="Edwards K."/>
            <person name="Eickbush T."/>
            <person name="Evans J.D."/>
            <person name="Filipski A."/>
            <person name="Findeiss S."/>
            <person name="Freyhult E."/>
            <person name="Fulton L."/>
            <person name="Fulton R."/>
            <person name="Garcia A.C."/>
            <person name="Gardiner A."/>
            <person name="Garfield D.A."/>
            <person name="Garvin B.E."/>
            <person name="Gibson G."/>
            <person name="Gilbert D."/>
            <person name="Gnerre S."/>
            <person name="Godfrey J."/>
            <person name="Good R."/>
            <person name="Gotea V."/>
            <person name="Gravely B."/>
            <person name="Greenberg A.J."/>
            <person name="Griffiths-Jones S."/>
            <person name="Gross S."/>
            <person name="Guigo R."/>
            <person name="Gustafson E.A."/>
            <person name="Haerty W."/>
            <person name="Hahn M.W."/>
            <person name="Halligan D.L."/>
            <person name="Halpern A.L."/>
            <person name="Halter G.M."/>
            <person name="Han M.V."/>
            <person name="Heger A."/>
            <person name="Hillier L."/>
            <person name="Hinrichs A.S."/>
            <person name="Holmes I."/>
            <person name="Hoskins R.A."/>
            <person name="Hubisz M.J."/>
            <person name="Hultmark D."/>
            <person name="Huntley M.A."/>
            <person name="Jaffe D.B."/>
            <person name="Jagadeeshan S."/>
            <person name="Jeck W.R."/>
            <person name="Johnson J."/>
            <person name="Jones C.D."/>
            <person name="Jordan W.C."/>
            <person name="Karpen G.H."/>
            <person name="Kataoka E."/>
            <person name="Keightley P.D."/>
            <person name="Kheradpour P."/>
            <person name="Kirkness E.F."/>
            <person name="Koerich L.B."/>
            <person name="Kristiansen K."/>
            <person name="Kudrna D."/>
            <person name="Kulathinal R.J."/>
            <person name="Kumar S."/>
            <person name="Kwok R."/>
            <person name="Lander E."/>
            <person name="Langley C.H."/>
            <person name="Lapoint R."/>
            <person name="Lazzaro B.P."/>
            <person name="Lee S.J."/>
            <person name="Levesque L."/>
            <person name="Li R."/>
            <person name="Lin C.F."/>
            <person name="Lin M.F."/>
            <person name="Lindblad-Toh K."/>
            <person name="Llopart A."/>
            <person name="Long M."/>
            <person name="Low L."/>
            <person name="Lozovsky E."/>
            <person name="Lu J."/>
            <person name="Luo M."/>
            <person name="Machado C.A."/>
            <person name="Makalowski W."/>
            <person name="Marzo M."/>
            <person name="Matsuda M."/>
            <person name="Matzkin L."/>
            <person name="McAllister B."/>
            <person name="McBride C.S."/>
            <person name="McKernan B."/>
            <person name="McKernan K."/>
            <person name="Mendez-Lago M."/>
            <person name="Minx P."/>
            <person name="Mollenhauer M.U."/>
            <person name="Montooth K."/>
            <person name="Mount S.M."/>
            <person name="Mu X."/>
            <person name="Myers E."/>
            <person name="Negre B."/>
            <person name="Newfeld S."/>
            <person name="Nielsen R."/>
            <person name="Noor M.A."/>
            <person name="O'Grady P."/>
            <person name="Pachter L."/>
            <person name="Papaceit M."/>
            <person name="Parisi M.J."/>
            <person name="Parisi M."/>
            <person name="Parts L."/>
            <person name="Pedersen J.S."/>
            <person name="Pesole G."/>
            <person name="Phillippy A.M."/>
            <person name="Ponting C.P."/>
            <person name="Pop M."/>
            <person name="Porcelli D."/>
            <person name="Powell J.R."/>
            <person name="Prohaska S."/>
            <person name="Pruitt K."/>
            <person name="Puig M."/>
            <person name="Quesneville H."/>
            <person name="Ram K.R."/>
            <person name="Rand D."/>
            <person name="Rasmussen M.D."/>
            <person name="Reed L.K."/>
            <person name="Reenan R."/>
            <person name="Reily A."/>
            <person name="Remington K.A."/>
            <person name="Rieger T.T."/>
            <person name="Ritchie M.G."/>
            <person name="Robin C."/>
            <person name="Rogers Y.H."/>
            <person name="Rohde C."/>
            <person name="Rozas J."/>
            <person name="Rubenfield M.J."/>
            <person name="Ruiz A."/>
            <person name="Russo S."/>
            <person name="Salzberg S.L."/>
            <person name="Sanchez-Gracia A."/>
            <person name="Saranga D.J."/>
            <person name="Sato H."/>
            <person name="Schaeffer S.W."/>
            <person name="Schatz M.C."/>
            <person name="Schlenke T."/>
            <person name="Schwartz R."/>
            <person name="Segarra C."/>
            <person name="Singh R.S."/>
            <person name="Sirot L."/>
            <person name="Sirota M."/>
            <person name="Sisneros N.B."/>
            <person name="Smith C.D."/>
            <person name="Smith T.F."/>
            <person name="Spieth J."/>
            <person name="Stage D.E."/>
            <person name="Stark A."/>
            <person name="Stephan W."/>
            <person name="Strausberg R.L."/>
            <person name="Strempel S."/>
            <person name="Sturgill D."/>
            <person name="Sutton G."/>
            <person name="Sutton G.G."/>
            <person name="Tao W."/>
            <person name="Teichmann S."/>
            <person name="Tobari Y.N."/>
            <person name="Tomimura Y."/>
            <person name="Tsolas J.M."/>
            <person name="Valente V.L."/>
            <person name="Venter E."/>
            <person name="Venter J.C."/>
            <person name="Vicario S."/>
            <person name="Vieira F.G."/>
            <person name="Vilella A.J."/>
            <person name="Villasante A."/>
            <person name="Walenz B."/>
            <person name="Wang J."/>
            <person name="Wasserman M."/>
            <person name="Watts T."/>
            <person name="Wilson D."/>
            <person name="Wilson R.K."/>
            <person name="Wing R.A."/>
            <person name="Wolfner M.F."/>
            <person name="Wong A."/>
            <person name="Wong G.K."/>
            <person name="Wu C.I."/>
            <person name="Wu G."/>
            <person name="Yamamoto D."/>
            <person name="Yang H.P."/>
            <person name="Yang S.P."/>
            <person name="Yorke J.A."/>
            <person name="Yoshida K."/>
            <person name="Zdobnov E."/>
            <person name="Zhang P."/>
            <person name="Zhang Y."/>
            <person name="Zimin A.V."/>
            <person name="Baldwin J."/>
            <person name="Abdouelleil A."/>
            <person name="Abdulkadir J."/>
            <person name="Abebe A."/>
            <person name="Abera B."/>
            <person name="Abreu J."/>
            <person name="Acer S.C."/>
            <person name="Aftuck L."/>
            <person name="Alexander A."/>
            <person name="An P."/>
            <person name="Anderson E."/>
            <person name="Anderson S."/>
            <person name="Arachi H."/>
            <person name="Azer M."/>
            <person name="Bachantsang P."/>
            <person name="Barry A."/>
            <person name="Bayul T."/>
            <person name="Berlin A."/>
            <person name="Bessette D."/>
            <person name="Bloom T."/>
            <person name="Blye J."/>
            <person name="Boguslavskiy L."/>
            <person name="Bonnet C."/>
            <person name="Boukhgalter B."/>
            <person name="Bourzgui I."/>
            <person name="Brown A."/>
            <person name="Cahill P."/>
            <person name="Channer S."/>
            <person name="Cheshatsang Y."/>
            <person name="Chuda L."/>
            <person name="Citroen M."/>
            <person name="Collymore A."/>
            <person name="Cooke P."/>
            <person name="Costello M."/>
            <person name="D'Aco K."/>
            <person name="Daza R."/>
            <person name="De Haan G."/>
            <person name="DeGray S."/>
            <person name="DeMaso C."/>
            <person name="Dhargay N."/>
            <person name="Dooley K."/>
            <person name="Dooley E."/>
            <person name="Doricent M."/>
            <person name="Dorje P."/>
            <person name="Dorjee K."/>
            <person name="Dupes A."/>
            <person name="Elong R."/>
            <person name="Falk J."/>
            <person name="Farina A."/>
            <person name="Faro S."/>
            <person name="Ferguson D."/>
            <person name="Fisher S."/>
            <person name="Foley C.D."/>
            <person name="Franke A."/>
            <person name="Friedrich D."/>
            <person name="Gadbois L."/>
            <person name="Gearin G."/>
            <person name="Gearin C.R."/>
            <person name="Giannoukos G."/>
            <person name="Goode T."/>
            <person name="Graham J."/>
            <person name="Grandbois E."/>
            <person name="Grewal S."/>
            <person name="Gyaltsen K."/>
            <person name="Hafez N."/>
            <person name="Hagos B."/>
            <person name="Hall J."/>
            <person name="Henson C."/>
            <person name="Hollinger A."/>
            <person name="Honan T."/>
            <person name="Huard M.D."/>
            <person name="Hughes L."/>
            <person name="Hurhula B."/>
            <person name="Husby M.E."/>
            <person name="Kamat A."/>
            <person name="Kanga B."/>
            <person name="Kashin S."/>
            <person name="Khazanovich D."/>
            <person name="Kisner P."/>
            <person name="Lance K."/>
            <person name="Lara M."/>
            <person name="Lee W."/>
            <person name="Lennon N."/>
            <person name="Letendre F."/>
            <person name="LeVine R."/>
            <person name="Lipovsky A."/>
            <person name="Liu X."/>
            <person name="Liu J."/>
            <person name="Liu S."/>
            <person name="Lokyitsang T."/>
            <person name="Lokyitsang Y."/>
            <person name="Lubonja R."/>
            <person name="Lui A."/>
            <person name="MacDonald P."/>
            <person name="Magnisalis V."/>
            <person name="Maru K."/>
            <person name="Matthews C."/>
            <person name="McCusker W."/>
            <person name="McDonough S."/>
            <person name="Mehta T."/>
            <person name="Meldrim J."/>
            <person name="Meneus L."/>
            <person name="Mihai O."/>
            <person name="Mihalev A."/>
            <person name="Mihova T."/>
            <person name="Mittelman R."/>
            <person name="Mlenga V."/>
            <person name="Montmayeur A."/>
            <person name="Mulrain L."/>
            <person name="Navidi A."/>
            <person name="Naylor J."/>
            <person name="Negash T."/>
            <person name="Nguyen T."/>
            <person name="Nguyen N."/>
            <person name="Nicol R."/>
            <person name="Norbu C."/>
            <person name="Norbu N."/>
            <person name="Novod N."/>
            <person name="O'Neill B."/>
            <person name="Osman S."/>
            <person name="Markiewicz E."/>
            <person name="Oyono O.L."/>
            <person name="Patti C."/>
            <person name="Phunkhang P."/>
            <person name="Pierre F."/>
            <person name="Priest M."/>
            <person name="Raghuraman S."/>
            <person name="Rege F."/>
            <person name="Reyes R."/>
            <person name="Rise C."/>
            <person name="Rogov P."/>
            <person name="Ross K."/>
            <person name="Ryan E."/>
            <person name="Settipalli S."/>
            <person name="Shea T."/>
            <person name="Sherpa N."/>
            <person name="Shi L."/>
            <person name="Shih D."/>
            <person name="Sparrow T."/>
            <person name="Spaulding J."/>
            <person name="Stalker J."/>
            <person name="Stange-Thomann N."/>
            <person name="Stavropoulos S."/>
            <person name="Stone C."/>
            <person name="Strader C."/>
            <person name="Tesfaye S."/>
            <person name="Thomson T."/>
            <person name="Thoulutsang Y."/>
            <person name="Thoulutsang D."/>
            <person name="Topham K."/>
            <person name="Topping I."/>
            <person name="Tsamla T."/>
            <person name="Vassiliev H."/>
            <person name="Vo A."/>
            <person name="Wangchuk T."/>
            <person name="Wangdi T."/>
            <person name="Weiand M."/>
            <person name="Wilkinson J."/>
            <person name="Wilson A."/>
            <person name="Yadav S."/>
            <person name="Young G."/>
            <person name="Yu Q."/>
            <person name="Zembek L."/>
            <person name="Zhong D."/>
            <person name="Zimmer A."/>
            <person name="Zwirko Z."/>
            <person name="Jaffe D.B."/>
            <person name="Alvarez P."/>
            <person name="Brockman W."/>
            <person name="Butler J."/>
            <person name="Chin C."/>
            <person name="Gnerre S."/>
            <person name="Grabherr M."/>
            <person name="Kleber M."/>
            <person name="Mauceli E."/>
            <person name="MacCallum I."/>
        </authorList>
    </citation>
    <scope>NUCLEOTIDE SEQUENCE [LARGE SCALE GENOMIC DNA]</scope>
    <source>
        <strain evidence="3">Tucson 15287-2541.00</strain>
    </source>
</reference>